<dbReference type="eggNOG" id="COG0145">
    <property type="taxonomic scope" value="Bacteria"/>
</dbReference>
<evidence type="ECO:0000259" key="1">
    <source>
        <dbReference type="Pfam" id="PF01968"/>
    </source>
</evidence>
<dbReference type="RefSeq" id="WP_013496324.1">
    <property type="nucleotide sequence ID" value="NC_014831.1"/>
</dbReference>
<evidence type="ECO:0000313" key="3">
    <source>
        <dbReference type="EMBL" id="ADU52023.1"/>
    </source>
</evidence>
<dbReference type="InterPro" id="IPR008040">
    <property type="entry name" value="Hydant_A_N"/>
</dbReference>
<feature type="domain" description="Hydantoinase A/oxoprolinase" evidence="1">
    <location>
        <begin position="190"/>
        <end position="362"/>
    </location>
</feature>
<accession>E6SIS9</accession>
<dbReference type="PANTHER" id="PTHR11365:SF10">
    <property type="entry name" value="HYDANTOINASE_OXOPROLINASE"/>
    <property type="match status" value="1"/>
</dbReference>
<dbReference type="HOGENOM" id="CLU_007154_1_1_9"/>
<dbReference type="KEGG" id="tmr:Tmar_1940"/>
<dbReference type="Gene3D" id="3.30.420.40">
    <property type="match status" value="1"/>
</dbReference>
<dbReference type="GO" id="GO:0016787">
    <property type="term" value="F:hydrolase activity"/>
    <property type="evidence" value="ECO:0007669"/>
    <property type="project" value="InterPro"/>
</dbReference>
<protein>
    <submittedName>
        <fullName evidence="3">Hydantoinase/oxoprolinase</fullName>
    </submittedName>
</protein>
<dbReference type="AlphaFoldDB" id="E6SIS9"/>
<dbReference type="SUPFAM" id="SSF53067">
    <property type="entry name" value="Actin-like ATPase domain"/>
    <property type="match status" value="1"/>
</dbReference>
<dbReference type="Pfam" id="PF05378">
    <property type="entry name" value="Hydant_A_N"/>
    <property type="match status" value="1"/>
</dbReference>
<dbReference type="Pfam" id="PF01968">
    <property type="entry name" value="Hydantoinase_A"/>
    <property type="match status" value="1"/>
</dbReference>
<keyword evidence="4" id="KW-1185">Reference proteome</keyword>
<dbReference type="EMBL" id="CP002344">
    <property type="protein sequence ID" value="ADU52023.1"/>
    <property type="molecule type" value="Genomic_DNA"/>
</dbReference>
<gene>
    <name evidence="3" type="ordered locus">Tmar_1940</name>
</gene>
<evidence type="ECO:0000313" key="4">
    <source>
        <dbReference type="Proteomes" id="UP000008915"/>
    </source>
</evidence>
<dbReference type="Proteomes" id="UP000008915">
    <property type="component" value="Chromosome"/>
</dbReference>
<feature type="domain" description="Hydantoinase/oxoprolinase N-terminal" evidence="2">
    <location>
        <begin position="2"/>
        <end position="170"/>
    </location>
</feature>
<evidence type="ECO:0000259" key="2">
    <source>
        <dbReference type="Pfam" id="PF05378"/>
    </source>
</evidence>
<dbReference type="PANTHER" id="PTHR11365">
    <property type="entry name" value="5-OXOPROLINASE RELATED"/>
    <property type="match status" value="1"/>
</dbReference>
<dbReference type="InterPro" id="IPR002821">
    <property type="entry name" value="Hydantoinase_A"/>
</dbReference>
<proteinExistence type="predicted"/>
<dbReference type="InterPro" id="IPR043129">
    <property type="entry name" value="ATPase_NBD"/>
</dbReference>
<organism evidence="3 4">
    <name type="scientific">Thermaerobacter marianensis (strain ATCC 700841 / DSM 12885 / JCM 10246 / 7p75a)</name>
    <dbReference type="NCBI Taxonomy" id="644966"/>
    <lineage>
        <taxon>Bacteria</taxon>
        <taxon>Bacillati</taxon>
        <taxon>Bacillota</taxon>
        <taxon>Clostridia</taxon>
        <taxon>Eubacteriales</taxon>
        <taxon>Clostridiales Family XVII. Incertae Sedis</taxon>
        <taxon>Thermaerobacter</taxon>
    </lineage>
</organism>
<name>E6SIS9_THEM7</name>
<dbReference type="STRING" id="644966.Tmar_1940"/>
<dbReference type="OrthoDB" id="9768323at2"/>
<reference evidence="3 4" key="1">
    <citation type="journal article" date="2010" name="Stand. Genomic Sci.">
        <title>Complete genome sequence of Thermaerobacter marianensis type strain (7p75a).</title>
        <authorList>
            <person name="Han C."/>
            <person name="Gu W."/>
            <person name="Zhang X."/>
            <person name="Lapidus A."/>
            <person name="Nolan M."/>
            <person name="Copeland A."/>
            <person name="Lucas S."/>
            <person name="Del Rio T.G."/>
            <person name="Tice H."/>
            <person name="Cheng J.F."/>
            <person name="Tapia R."/>
            <person name="Goodwin L."/>
            <person name="Pitluck S."/>
            <person name="Pagani I."/>
            <person name="Ivanova N."/>
            <person name="Mavromatis K."/>
            <person name="Mikhailova N."/>
            <person name="Pati A."/>
            <person name="Chen A."/>
            <person name="Palaniappan K."/>
            <person name="Land M."/>
            <person name="Hauser L."/>
            <person name="Chang Y.J."/>
            <person name="Jeffries C.D."/>
            <person name="Schneider S."/>
            <person name="Rohde M."/>
            <person name="Goker M."/>
            <person name="Pukall R."/>
            <person name="Woyke T."/>
            <person name="Bristow J."/>
            <person name="Eisen J.A."/>
            <person name="Markowitz V."/>
            <person name="Hugenholtz P."/>
            <person name="Kyrpides N.C."/>
            <person name="Klenk H.P."/>
            <person name="Detter J.C."/>
        </authorList>
    </citation>
    <scope>NUCLEOTIDE SEQUENCE [LARGE SCALE GENOMIC DNA]</scope>
    <source>
        <strain evidence="4">ATCC 700841 / DSM 12885 / JCM 10246 / 7p75a</strain>
    </source>
</reference>
<sequence>MRIGIDVGGTNTDAVLLDGERVVAWHKAPTSPEVTAGITAAIRGVLGAAGIRPGAVQAVMIGTTHFANAVIERRLEPVGVIRIGLPATAALPPLVDWPRELAACVGDHVFLVRGGHEFDGRLIAPLDEPALRDAARRLKAAGIRAAAVTSVFSPVDPSAEERARDILQEEYPQLRVTLSHEIGRVGLLERENATVLNASLTGLAGRLVAGFDAALKELGLRCPFYFTQNDGTLLAADQLQRFPVRTVSSGPTNSMRGAAFLSGLRDAVVIDIGGTTTDVGVLVRGFPRPAAATVEIGGVRTNFPMPDVLSVGLGGGSYVEAEPLRVGPRSAGFRIRAEARVFGGERLTATDLVVAAGRAQVGDPARVRDLPRELVARGLDLMARMIADAVDRVKTSADPVPVIAVGGGSILMPDRLPGASRLVRPDHYAVANAVGAAMAQVAGEVERVVSLEGIRREQALAAIRGEAVERARKAGARPETIEVVDQDEVALAYLPGNAVRFRVRAVGDLALAPERPA</sequence>
<reference evidence="4" key="2">
    <citation type="journal article" date="2010" name="Stand. Genomic Sci.">
        <title>Complete genome sequence of Thermaerobacter marianensis type strain (7p75aT).</title>
        <authorList>
            <person name="Han C."/>
            <person name="Gu W."/>
            <person name="Zhang X."/>
            <person name="Lapidus A."/>
            <person name="Nolan M."/>
            <person name="Copeland A."/>
            <person name="Lucas S."/>
            <person name="Glavina Del Rio T."/>
            <person name="Tice H."/>
            <person name="Cheng J."/>
            <person name="Tapia R."/>
            <person name="Goodwin L."/>
            <person name="Pitluck S."/>
            <person name="Pagani I."/>
            <person name="Ivanova N."/>
            <person name="Mavromatis K."/>
            <person name="Mikhailova N."/>
            <person name="Pati A."/>
            <person name="Chen A."/>
            <person name="Palaniappan K."/>
            <person name="Land M."/>
            <person name="Hauser L."/>
            <person name="Chang Y."/>
            <person name="Jeffries C."/>
            <person name="Schneider S."/>
            <person name="Rohde M."/>
            <person name="Goker M."/>
            <person name="Pukall R."/>
            <person name="Woyke T."/>
            <person name="Bristow J."/>
            <person name="Eisen J."/>
            <person name="Markowitz V."/>
            <person name="Hugenholtz P."/>
            <person name="Kyrpides N."/>
            <person name="Klenk H."/>
            <person name="Detter J."/>
        </authorList>
    </citation>
    <scope>NUCLEOTIDE SEQUENCE [LARGE SCALE GENOMIC DNA]</scope>
    <source>
        <strain evidence="4">ATCC 700841 / DSM 12885 / JCM 10246 / 7p75a</strain>
    </source>
</reference>
<dbReference type="InterPro" id="IPR045079">
    <property type="entry name" value="Oxoprolinase-like"/>
</dbReference>